<dbReference type="AlphaFoldDB" id="A0AAQ3M7X4"/>
<dbReference type="Proteomes" id="UP001303373">
    <property type="component" value="Chromosome 4"/>
</dbReference>
<name>A0AAQ3M7X4_9PEZI</name>
<protein>
    <submittedName>
        <fullName evidence="2">Uncharacterized protein</fullName>
    </submittedName>
</protein>
<proteinExistence type="predicted"/>
<reference evidence="2 3" key="1">
    <citation type="submission" date="2023-11" db="EMBL/GenBank/DDBJ databases">
        <title>An acidophilic fungus is an integral part of prey digestion in a carnivorous sundew plant.</title>
        <authorList>
            <person name="Tsai I.J."/>
        </authorList>
    </citation>
    <scope>NUCLEOTIDE SEQUENCE [LARGE SCALE GENOMIC DNA]</scope>
    <source>
        <strain evidence="2">169a</strain>
    </source>
</reference>
<accession>A0AAQ3M7X4</accession>
<evidence type="ECO:0000313" key="3">
    <source>
        <dbReference type="Proteomes" id="UP001303373"/>
    </source>
</evidence>
<evidence type="ECO:0000313" key="2">
    <source>
        <dbReference type="EMBL" id="WPH00047.1"/>
    </source>
</evidence>
<dbReference type="EMBL" id="CP138583">
    <property type="protein sequence ID" value="WPH00047.1"/>
    <property type="molecule type" value="Genomic_DNA"/>
</dbReference>
<keyword evidence="3" id="KW-1185">Reference proteome</keyword>
<gene>
    <name evidence="2" type="ORF">R9X50_00287000</name>
</gene>
<organism evidence="2 3">
    <name type="scientific">Acrodontium crateriforme</name>
    <dbReference type="NCBI Taxonomy" id="150365"/>
    <lineage>
        <taxon>Eukaryota</taxon>
        <taxon>Fungi</taxon>
        <taxon>Dikarya</taxon>
        <taxon>Ascomycota</taxon>
        <taxon>Pezizomycotina</taxon>
        <taxon>Dothideomycetes</taxon>
        <taxon>Dothideomycetidae</taxon>
        <taxon>Mycosphaerellales</taxon>
        <taxon>Teratosphaeriaceae</taxon>
        <taxon>Acrodontium</taxon>
    </lineage>
</organism>
<feature type="region of interest" description="Disordered" evidence="1">
    <location>
        <begin position="1"/>
        <end position="32"/>
    </location>
</feature>
<evidence type="ECO:0000256" key="1">
    <source>
        <dbReference type="SAM" id="MobiDB-lite"/>
    </source>
</evidence>
<sequence>MRQTEIMDRASASGQARDMRHVNSLGKPTLSGLEDRETEAPIFDRRRISKSSIASCSSSSFRGAPLKHRTLDIEREFSEFLRNGDLVDWNTWDLAEPSNFIVHSPWTCNGSDTCENHVRTRSLPQEQFPDREEIQSTAVKRLVQIRNHLVCATATESPTETSLCPNTAETLDRQEESLKEMLKSFDCSCIECHHMLALHNAGMLEAEKCIHDGCNQIMDDPEDWLHHIMSRHHVSGKQNALTAISPAWSDYDSSTTHYFGEHW</sequence>